<keyword evidence="1" id="KW-0472">Membrane</keyword>
<accession>A0A2T2WP13</accession>
<dbReference type="AlphaFoldDB" id="A0A2T2WP13"/>
<comment type="caution">
    <text evidence="2">The sequence shown here is derived from an EMBL/GenBank/DDBJ whole genome shotgun (WGS) entry which is preliminary data.</text>
</comment>
<gene>
    <name evidence="2" type="ORF">C7B45_01440</name>
</gene>
<keyword evidence="1" id="KW-1133">Transmembrane helix</keyword>
<evidence type="ECO:0000256" key="1">
    <source>
        <dbReference type="SAM" id="Phobius"/>
    </source>
</evidence>
<organism evidence="2 3">
    <name type="scientific">Sulfobacillus acidophilus</name>
    <dbReference type="NCBI Taxonomy" id="53633"/>
    <lineage>
        <taxon>Bacteria</taxon>
        <taxon>Bacillati</taxon>
        <taxon>Bacillota</taxon>
        <taxon>Clostridia</taxon>
        <taxon>Eubacteriales</taxon>
        <taxon>Clostridiales Family XVII. Incertae Sedis</taxon>
        <taxon>Sulfobacillus</taxon>
    </lineage>
</organism>
<dbReference type="EMBL" id="PXYV01000002">
    <property type="protein sequence ID" value="PSR23977.1"/>
    <property type="molecule type" value="Genomic_DNA"/>
</dbReference>
<evidence type="ECO:0000313" key="3">
    <source>
        <dbReference type="Proteomes" id="UP000241848"/>
    </source>
</evidence>
<keyword evidence="1" id="KW-0812">Transmembrane</keyword>
<proteinExistence type="predicted"/>
<feature type="transmembrane region" description="Helical" evidence="1">
    <location>
        <begin position="6"/>
        <end position="25"/>
    </location>
</feature>
<reference evidence="2 3" key="1">
    <citation type="journal article" date="2014" name="BMC Genomics">
        <title>Comparison of environmental and isolate Sulfobacillus genomes reveals diverse carbon, sulfur, nitrogen, and hydrogen metabolisms.</title>
        <authorList>
            <person name="Justice N.B."/>
            <person name="Norman A."/>
            <person name="Brown C.T."/>
            <person name="Singh A."/>
            <person name="Thomas B.C."/>
            <person name="Banfield J.F."/>
        </authorList>
    </citation>
    <scope>NUCLEOTIDE SEQUENCE [LARGE SCALE GENOMIC DNA]</scope>
    <source>
        <strain evidence="2">AMDSBA3</strain>
    </source>
</reference>
<sequence length="59" mass="6758">MVDARQHQPIVVVVGFVGLGIQILVGTEYWHTQRRNPTTFRTGQKGILWIRVEEKTIIA</sequence>
<dbReference type="Proteomes" id="UP000241848">
    <property type="component" value="Unassembled WGS sequence"/>
</dbReference>
<name>A0A2T2WP13_9FIRM</name>
<protein>
    <submittedName>
        <fullName evidence="2">Uncharacterized protein</fullName>
    </submittedName>
</protein>
<evidence type="ECO:0000313" key="2">
    <source>
        <dbReference type="EMBL" id="PSR23977.1"/>
    </source>
</evidence>